<name>A0A7V8SXQ5_9BACT</name>
<organism evidence="2 3">
    <name type="scientific">Candidatus Acidiferrum panamense</name>
    <dbReference type="NCBI Taxonomy" id="2741543"/>
    <lineage>
        <taxon>Bacteria</taxon>
        <taxon>Pseudomonadati</taxon>
        <taxon>Acidobacteriota</taxon>
        <taxon>Terriglobia</taxon>
        <taxon>Candidatus Acidiferrales</taxon>
        <taxon>Candidatus Acidiferrum</taxon>
    </lineage>
</organism>
<gene>
    <name evidence="2" type="ORF">HRJ53_14175</name>
</gene>
<evidence type="ECO:0000313" key="3">
    <source>
        <dbReference type="Proteomes" id="UP000567293"/>
    </source>
</evidence>
<feature type="transmembrane region" description="Helical" evidence="1">
    <location>
        <begin position="12"/>
        <end position="36"/>
    </location>
</feature>
<comment type="caution">
    <text evidence="2">The sequence shown here is derived from an EMBL/GenBank/DDBJ whole genome shotgun (WGS) entry which is preliminary data.</text>
</comment>
<sequence length="81" mass="8739">MKQFLGKSPSGLFATQTLTGHVIRGAVAFALLYLAIEQQRLHPVASLLAGLLALVAMRGCPVCWTIGLAETIRQRYGVTRS</sequence>
<dbReference type="AlphaFoldDB" id="A0A7V8SXQ5"/>
<reference evidence="2" key="1">
    <citation type="submission" date="2020-06" db="EMBL/GenBank/DDBJ databases">
        <title>Legume-microbial interactions unlock mineral nutrients during tropical forest succession.</title>
        <authorList>
            <person name="Epihov D.Z."/>
        </authorList>
    </citation>
    <scope>NUCLEOTIDE SEQUENCE [LARGE SCALE GENOMIC DNA]</scope>
    <source>
        <strain evidence="2">Pan2503</strain>
    </source>
</reference>
<proteinExistence type="predicted"/>
<dbReference type="EMBL" id="JACDQQ010001366">
    <property type="protein sequence ID" value="MBA0086131.1"/>
    <property type="molecule type" value="Genomic_DNA"/>
</dbReference>
<evidence type="ECO:0000313" key="2">
    <source>
        <dbReference type="EMBL" id="MBA0086131.1"/>
    </source>
</evidence>
<evidence type="ECO:0000256" key="1">
    <source>
        <dbReference type="SAM" id="Phobius"/>
    </source>
</evidence>
<keyword evidence="1" id="KW-0472">Membrane</keyword>
<keyword evidence="1" id="KW-1133">Transmembrane helix</keyword>
<dbReference type="Proteomes" id="UP000567293">
    <property type="component" value="Unassembled WGS sequence"/>
</dbReference>
<protein>
    <submittedName>
        <fullName evidence="2">Uncharacterized protein</fullName>
    </submittedName>
</protein>
<accession>A0A7V8SXQ5</accession>
<keyword evidence="1" id="KW-0812">Transmembrane</keyword>
<feature type="transmembrane region" description="Helical" evidence="1">
    <location>
        <begin position="48"/>
        <end position="69"/>
    </location>
</feature>
<keyword evidence="3" id="KW-1185">Reference proteome</keyword>